<dbReference type="Gene3D" id="3.30.70.330">
    <property type="match status" value="1"/>
</dbReference>
<dbReference type="InterPro" id="IPR035979">
    <property type="entry name" value="RBD_domain_sf"/>
</dbReference>
<dbReference type="EMBL" id="JPWU03000039">
    <property type="protein sequence ID" value="KAG2529971.1"/>
    <property type="molecule type" value="Genomic_DNA"/>
</dbReference>
<dbReference type="Proteomes" id="UP000792063">
    <property type="component" value="Unassembled WGS sequence"/>
</dbReference>
<proteinExistence type="predicted"/>
<dbReference type="Gene3D" id="4.10.60.10">
    <property type="entry name" value="Zinc finger, CCHC-type"/>
    <property type="match status" value="1"/>
</dbReference>
<reference evidence="7 8" key="2">
    <citation type="submission" date="2018-07" db="EMBL/GenBank/DDBJ databases">
        <title>Genome sequencing of oomycete isolates from Chile give support for New Zealand origin for Phytophthora kernoviae and make available the first Nothophytophthora sp. genome.</title>
        <authorList>
            <person name="Studholme D.J."/>
            <person name="Sanfuentes E."/>
            <person name="Panda P."/>
            <person name="Hill R."/>
            <person name="Sambles C."/>
            <person name="Grant M."/>
            <person name="Williams N.M."/>
            <person name="Mcdougal R.L."/>
        </authorList>
    </citation>
    <scope>NUCLEOTIDE SEQUENCE [LARGE SCALE GENOMIC DNA]</scope>
    <source>
        <strain evidence="7">Chile2</strain>
    </source>
</reference>
<accession>A0A3R7IPI5</accession>
<evidence type="ECO:0000256" key="1">
    <source>
        <dbReference type="PROSITE-ProRule" id="PRU00047"/>
    </source>
</evidence>
<keyword evidence="1" id="KW-0479">Metal-binding</keyword>
<organism evidence="7 8">
    <name type="scientific">Phytophthora kernoviae</name>
    <dbReference type="NCBI Taxonomy" id="325452"/>
    <lineage>
        <taxon>Eukaryota</taxon>
        <taxon>Sar</taxon>
        <taxon>Stramenopiles</taxon>
        <taxon>Oomycota</taxon>
        <taxon>Peronosporomycetes</taxon>
        <taxon>Peronosporales</taxon>
        <taxon>Peronosporaceae</taxon>
        <taxon>Phytophthora</taxon>
    </lineage>
</organism>
<evidence type="ECO:0000256" key="3">
    <source>
        <dbReference type="SAM" id="MobiDB-lite"/>
    </source>
</evidence>
<dbReference type="GO" id="GO:0003723">
    <property type="term" value="F:RNA binding"/>
    <property type="evidence" value="ECO:0007669"/>
    <property type="project" value="UniProtKB-UniRule"/>
</dbReference>
<evidence type="ECO:0000259" key="4">
    <source>
        <dbReference type="PROSITE" id="PS50102"/>
    </source>
</evidence>
<name>A0A3R7IPI5_9STRA</name>
<dbReference type="AlphaFoldDB" id="A0A3R7IPI5"/>
<reference evidence="6" key="3">
    <citation type="submission" date="2020-06" db="EMBL/GenBank/DDBJ databases">
        <authorList>
            <person name="Studholme D.J."/>
        </authorList>
    </citation>
    <scope>NUCLEOTIDE SEQUENCE</scope>
    <source>
        <strain evidence="6">NZFS 3630</strain>
    </source>
</reference>
<dbReference type="InterPro" id="IPR000504">
    <property type="entry name" value="RRM_dom"/>
</dbReference>
<dbReference type="InterPro" id="IPR012677">
    <property type="entry name" value="Nucleotide-bd_a/b_plait_sf"/>
</dbReference>
<feature type="domain" description="CCHC-type" evidence="5">
    <location>
        <begin position="110"/>
        <end position="126"/>
    </location>
</feature>
<dbReference type="InterPro" id="IPR044598">
    <property type="entry name" value="ZCRB1"/>
</dbReference>
<keyword evidence="1" id="KW-0863">Zinc-finger</keyword>
<dbReference type="GO" id="GO:0000398">
    <property type="term" value="P:mRNA splicing, via spliceosome"/>
    <property type="evidence" value="ECO:0007669"/>
    <property type="project" value="InterPro"/>
</dbReference>
<dbReference type="SUPFAM" id="SSF57756">
    <property type="entry name" value="Retrovirus zinc finger-like domains"/>
    <property type="match status" value="1"/>
</dbReference>
<reference evidence="6" key="1">
    <citation type="journal article" date="2015" name="Genom Data">
        <title>Genome sequences of six Phytophthora species associated with forests in New Zealand.</title>
        <authorList>
            <person name="Studholme D.J."/>
            <person name="McDougal R.L."/>
            <person name="Sambles C."/>
            <person name="Hansen E."/>
            <person name="Hardy G."/>
            <person name="Grant M."/>
            <person name="Ganley R.J."/>
            <person name="Williams N.M."/>
        </authorList>
    </citation>
    <scope>NUCLEOTIDE SEQUENCE</scope>
    <source>
        <strain evidence="6">NZFS 3630</strain>
    </source>
</reference>
<dbReference type="PROSITE" id="PS50158">
    <property type="entry name" value="ZF_CCHC"/>
    <property type="match status" value="1"/>
</dbReference>
<keyword evidence="2" id="KW-0694">RNA-binding</keyword>
<dbReference type="SUPFAM" id="SSF54928">
    <property type="entry name" value="RNA-binding domain, RBD"/>
    <property type="match status" value="1"/>
</dbReference>
<dbReference type="PROSITE" id="PS50102">
    <property type="entry name" value="RRM"/>
    <property type="match status" value="1"/>
</dbReference>
<dbReference type="InterPro" id="IPR036875">
    <property type="entry name" value="Znf_CCHC_sf"/>
</dbReference>
<feature type="domain" description="RRM" evidence="4">
    <location>
        <begin position="14"/>
        <end position="92"/>
    </location>
</feature>
<evidence type="ECO:0000313" key="8">
    <source>
        <dbReference type="Proteomes" id="UP000285883"/>
    </source>
</evidence>
<dbReference type="InterPro" id="IPR001878">
    <property type="entry name" value="Znf_CCHC"/>
</dbReference>
<sequence length="229" mass="25491">MADDRAASASVSPCTAYVAMLPYAYTTSDVAQLFAPFGKLARVLVLRDKQTRRSRGVAFVQFARSEDCARAVKKMDKIQLEGMTLDCSLSRDNGRSGEFAKKRKYTTSQRCFECGELGHVSYDCPRNVLGSRERPAATSGKSSRRNLKKKKKKFDLNERAHYFNDQGVVNMLYSATYRFGRRRPLHLIAGISIVSATDFIGATPTNNDARRVASHFSSPSTPEKTGQLL</sequence>
<dbReference type="SMART" id="SM00360">
    <property type="entry name" value="RRM"/>
    <property type="match status" value="1"/>
</dbReference>
<feature type="region of interest" description="Disordered" evidence="3">
    <location>
        <begin position="131"/>
        <end position="151"/>
    </location>
</feature>
<evidence type="ECO:0000313" key="7">
    <source>
        <dbReference type="EMBL" id="RLN44722.1"/>
    </source>
</evidence>
<protein>
    <submittedName>
        <fullName evidence="7">Uncharacterized protein</fullName>
    </submittedName>
</protein>
<dbReference type="Pfam" id="PF00098">
    <property type="entry name" value="zf-CCHC"/>
    <property type="match status" value="1"/>
</dbReference>
<dbReference type="Pfam" id="PF00076">
    <property type="entry name" value="RRM_1"/>
    <property type="match status" value="1"/>
</dbReference>
<keyword evidence="1" id="KW-0862">Zinc</keyword>
<gene>
    <name evidence="7" type="ORF">BBI17_003244</name>
    <name evidence="6" type="ORF">JM18_002485</name>
</gene>
<evidence type="ECO:0000259" key="5">
    <source>
        <dbReference type="PROSITE" id="PS50158"/>
    </source>
</evidence>
<dbReference type="GO" id="GO:0005689">
    <property type="term" value="C:U12-type spliceosomal complex"/>
    <property type="evidence" value="ECO:0007669"/>
    <property type="project" value="InterPro"/>
</dbReference>
<feature type="compositionally biased region" description="Basic residues" evidence="3">
    <location>
        <begin position="142"/>
        <end position="151"/>
    </location>
</feature>
<dbReference type="PANTHER" id="PTHR46259">
    <property type="entry name" value="ZINC FINGER CCHC-TYPE AND RNA-BINDING MOTIF-CONTAINING PROTEIN 1"/>
    <property type="match status" value="1"/>
</dbReference>
<dbReference type="Proteomes" id="UP000285883">
    <property type="component" value="Unassembled WGS sequence"/>
</dbReference>
<evidence type="ECO:0000313" key="6">
    <source>
        <dbReference type="EMBL" id="KAG2529971.1"/>
    </source>
</evidence>
<comment type="caution">
    <text evidence="7">The sequence shown here is derived from an EMBL/GenBank/DDBJ whole genome shotgun (WGS) entry which is preliminary data.</text>
</comment>
<dbReference type="SMART" id="SM00343">
    <property type="entry name" value="ZnF_C2HC"/>
    <property type="match status" value="1"/>
</dbReference>
<dbReference type="EMBL" id="MAYM02000265">
    <property type="protein sequence ID" value="RLN44722.1"/>
    <property type="molecule type" value="Genomic_DNA"/>
</dbReference>
<evidence type="ECO:0000256" key="2">
    <source>
        <dbReference type="PROSITE-ProRule" id="PRU00176"/>
    </source>
</evidence>
<dbReference type="GO" id="GO:0008270">
    <property type="term" value="F:zinc ion binding"/>
    <property type="evidence" value="ECO:0007669"/>
    <property type="project" value="UniProtKB-KW"/>
</dbReference>
<dbReference type="PANTHER" id="PTHR46259:SF1">
    <property type="entry name" value="ZINC FINGER CCHC-TYPE AND RNA-BINDING MOTIF-CONTAINING PROTEIN 1"/>
    <property type="match status" value="1"/>
</dbReference>